<evidence type="ECO:0000313" key="2">
    <source>
        <dbReference type="EMBL" id="KHJ76214.1"/>
    </source>
</evidence>
<evidence type="ECO:0000313" key="3">
    <source>
        <dbReference type="Proteomes" id="UP000053660"/>
    </source>
</evidence>
<feature type="region of interest" description="Disordered" evidence="1">
    <location>
        <begin position="1"/>
        <end position="55"/>
    </location>
</feature>
<reference evidence="2 3" key="1">
    <citation type="submission" date="2014-03" db="EMBL/GenBank/DDBJ databases">
        <title>Draft genome of the hookworm Oesophagostomum dentatum.</title>
        <authorList>
            <person name="Mitreva M."/>
        </authorList>
    </citation>
    <scope>NUCLEOTIDE SEQUENCE [LARGE SCALE GENOMIC DNA]</scope>
    <source>
        <strain evidence="2 3">OD-Hann</strain>
    </source>
</reference>
<gene>
    <name evidence="2" type="ORF">OESDEN_24166</name>
</gene>
<dbReference type="OrthoDB" id="642895at2759"/>
<proteinExistence type="predicted"/>
<organism evidence="2 3">
    <name type="scientific">Oesophagostomum dentatum</name>
    <name type="common">Nodular worm</name>
    <dbReference type="NCBI Taxonomy" id="61180"/>
    <lineage>
        <taxon>Eukaryota</taxon>
        <taxon>Metazoa</taxon>
        <taxon>Ecdysozoa</taxon>
        <taxon>Nematoda</taxon>
        <taxon>Chromadorea</taxon>
        <taxon>Rhabditida</taxon>
        <taxon>Rhabditina</taxon>
        <taxon>Rhabditomorpha</taxon>
        <taxon>Strongyloidea</taxon>
        <taxon>Strongylidae</taxon>
        <taxon>Oesophagostomum</taxon>
    </lineage>
</organism>
<dbReference type="AlphaFoldDB" id="A0A0B1RU47"/>
<name>A0A0B1RU47_OESDE</name>
<feature type="compositionally biased region" description="Basic residues" evidence="1">
    <location>
        <begin position="1"/>
        <end position="16"/>
    </location>
</feature>
<sequence>MITPTKRIKNGPKHSSPKQSTPKVRSADKKNTSRRSLLKTPRFTRSPFRPKNKHT</sequence>
<protein>
    <submittedName>
        <fullName evidence="2">Uncharacterized protein</fullName>
    </submittedName>
</protein>
<keyword evidence="3" id="KW-1185">Reference proteome</keyword>
<dbReference type="EMBL" id="KN611978">
    <property type="protein sequence ID" value="KHJ76214.1"/>
    <property type="molecule type" value="Genomic_DNA"/>
</dbReference>
<dbReference type="Proteomes" id="UP000053660">
    <property type="component" value="Unassembled WGS sequence"/>
</dbReference>
<accession>A0A0B1RU47</accession>
<evidence type="ECO:0000256" key="1">
    <source>
        <dbReference type="SAM" id="MobiDB-lite"/>
    </source>
</evidence>